<keyword evidence="3" id="KW-1185">Reference proteome</keyword>
<dbReference type="EMBL" id="CM029044">
    <property type="protein sequence ID" value="KAG2607018.1"/>
    <property type="molecule type" value="Genomic_DNA"/>
</dbReference>
<feature type="region of interest" description="Disordered" evidence="1">
    <location>
        <begin position="77"/>
        <end position="104"/>
    </location>
</feature>
<protein>
    <submittedName>
        <fullName evidence="2">Uncharacterized protein</fullName>
    </submittedName>
</protein>
<dbReference type="AlphaFoldDB" id="A0A8T0TBP7"/>
<reference evidence="2" key="1">
    <citation type="submission" date="2020-05" db="EMBL/GenBank/DDBJ databases">
        <title>WGS assembly of Panicum virgatum.</title>
        <authorList>
            <person name="Lovell J.T."/>
            <person name="Jenkins J."/>
            <person name="Shu S."/>
            <person name="Juenger T.E."/>
            <person name="Schmutz J."/>
        </authorList>
    </citation>
    <scope>NUCLEOTIDE SEQUENCE</scope>
    <source>
        <strain evidence="2">AP13</strain>
    </source>
</reference>
<evidence type="ECO:0000256" key="1">
    <source>
        <dbReference type="SAM" id="MobiDB-lite"/>
    </source>
</evidence>
<gene>
    <name evidence="2" type="ORF">PVAP13_4NG193200</name>
</gene>
<feature type="compositionally biased region" description="Gly residues" evidence="1">
    <location>
        <begin position="41"/>
        <end position="51"/>
    </location>
</feature>
<comment type="caution">
    <text evidence="2">The sequence shown here is derived from an EMBL/GenBank/DDBJ whole genome shotgun (WGS) entry which is preliminary data.</text>
</comment>
<evidence type="ECO:0000313" key="3">
    <source>
        <dbReference type="Proteomes" id="UP000823388"/>
    </source>
</evidence>
<proteinExistence type="predicted"/>
<sequence>MAEPATLLARARATGAPSTHPSFVARPWRSRSPSHAPFAVWGGGGGRTGGRTGDDGEKARDGSLRRIQQRLWRACGGRDGAAGGGEAGGRCRGGSVRAGGREAGPRRRWRSFATLLDLALRESYGKIPFALEVPAVGGRYATPSWMELCRTG</sequence>
<evidence type="ECO:0000313" key="2">
    <source>
        <dbReference type="EMBL" id="KAG2607018.1"/>
    </source>
</evidence>
<feature type="compositionally biased region" description="Low complexity" evidence="1">
    <location>
        <begin position="1"/>
        <end position="17"/>
    </location>
</feature>
<name>A0A8T0TBP7_PANVG</name>
<dbReference type="Proteomes" id="UP000823388">
    <property type="component" value="Chromosome 4N"/>
</dbReference>
<feature type="region of interest" description="Disordered" evidence="1">
    <location>
        <begin position="1"/>
        <end position="63"/>
    </location>
</feature>
<feature type="compositionally biased region" description="Gly residues" evidence="1">
    <location>
        <begin position="77"/>
        <end position="92"/>
    </location>
</feature>
<accession>A0A8T0TBP7</accession>
<feature type="compositionally biased region" description="Basic and acidic residues" evidence="1">
    <location>
        <begin position="52"/>
        <end position="63"/>
    </location>
</feature>
<organism evidence="2 3">
    <name type="scientific">Panicum virgatum</name>
    <name type="common">Blackwell switchgrass</name>
    <dbReference type="NCBI Taxonomy" id="38727"/>
    <lineage>
        <taxon>Eukaryota</taxon>
        <taxon>Viridiplantae</taxon>
        <taxon>Streptophyta</taxon>
        <taxon>Embryophyta</taxon>
        <taxon>Tracheophyta</taxon>
        <taxon>Spermatophyta</taxon>
        <taxon>Magnoliopsida</taxon>
        <taxon>Liliopsida</taxon>
        <taxon>Poales</taxon>
        <taxon>Poaceae</taxon>
        <taxon>PACMAD clade</taxon>
        <taxon>Panicoideae</taxon>
        <taxon>Panicodae</taxon>
        <taxon>Paniceae</taxon>
        <taxon>Panicinae</taxon>
        <taxon>Panicum</taxon>
        <taxon>Panicum sect. Hiantes</taxon>
    </lineage>
</organism>